<keyword evidence="2" id="KW-1185">Reference proteome</keyword>
<evidence type="ECO:0000313" key="2">
    <source>
        <dbReference type="Proteomes" id="UP000289555"/>
    </source>
</evidence>
<proteinExistence type="predicted"/>
<organism evidence="1 2">
    <name type="scientific">Vreelandella olivaria</name>
    <dbReference type="NCBI Taxonomy" id="390919"/>
    <lineage>
        <taxon>Bacteria</taxon>
        <taxon>Pseudomonadati</taxon>
        <taxon>Pseudomonadota</taxon>
        <taxon>Gammaproteobacteria</taxon>
        <taxon>Oceanospirillales</taxon>
        <taxon>Halomonadaceae</taxon>
        <taxon>Vreelandella</taxon>
    </lineage>
</organism>
<protein>
    <submittedName>
        <fullName evidence="1">Uncharacterized protein</fullName>
    </submittedName>
</protein>
<gene>
    <name evidence="1" type="ORF">HORIV_07870</name>
</gene>
<sequence>MADQSDANNSGFWGVWLYKPIEPKGAGCLEKIAMRSDSGELQIFICHSVDEYEIWFDMAIAEPMPVSR</sequence>
<dbReference type="EMBL" id="AP019416">
    <property type="protein sequence ID" value="BBI48366.1"/>
    <property type="molecule type" value="Genomic_DNA"/>
</dbReference>
<dbReference type="Proteomes" id="UP000289555">
    <property type="component" value="Chromosome"/>
</dbReference>
<evidence type="ECO:0000313" key="1">
    <source>
        <dbReference type="EMBL" id="BBI48366.1"/>
    </source>
</evidence>
<name>A0ABN5WN03_9GAMM</name>
<reference evidence="2" key="1">
    <citation type="journal article" date="2019" name="Microbiol. Resour. Announc.">
        <title>Complete Genome Sequence of Halomonas olivaria, a Moderately Halophilic Bacterium Isolated from Olive Processing Effluents, Obtained by Nanopore Sequencing.</title>
        <authorList>
            <person name="Nagata S."/>
            <person name="Ii K.M."/>
            <person name="Tsukimi T."/>
            <person name="Miura M.C."/>
            <person name="Galipon J."/>
            <person name="Arakawa K."/>
        </authorList>
    </citation>
    <scope>NUCLEOTIDE SEQUENCE [LARGE SCALE GENOMIC DNA]</scope>
    <source>
        <strain evidence="2">TYRC17</strain>
    </source>
</reference>
<accession>A0ABN5WN03</accession>